<keyword evidence="2" id="KW-1185">Reference proteome</keyword>
<dbReference type="RefSeq" id="XP_024873930.1">
    <property type="nucleotide sequence ID" value="XM_025018162.1"/>
</dbReference>
<evidence type="ECO:0000313" key="3">
    <source>
        <dbReference type="RefSeq" id="XP_024873930.1"/>
    </source>
</evidence>
<dbReference type="Proteomes" id="UP000504618">
    <property type="component" value="Unplaced"/>
</dbReference>
<protein>
    <submittedName>
        <fullName evidence="3">Uncharacterized protein LOC112455939 isoform X2</fullName>
    </submittedName>
</protein>
<feature type="compositionally biased region" description="Polar residues" evidence="1">
    <location>
        <begin position="51"/>
        <end position="60"/>
    </location>
</feature>
<evidence type="ECO:0000256" key="1">
    <source>
        <dbReference type="SAM" id="MobiDB-lite"/>
    </source>
</evidence>
<accession>A0A6J1PYV4</accession>
<sequence length="118" mass="12653">MDVSGTATDLDASDPACAIQSVSCENSLSESMDVSQTACDPNASEPACAKQSESTDNNGQEAMEFSLTAQAEETAVKDAEKICFSCDKARDYALLQRAAFILRRKLLNISKKPLPNDL</sequence>
<proteinExistence type="predicted"/>
<feature type="region of interest" description="Disordered" evidence="1">
    <location>
        <begin position="35"/>
        <end position="62"/>
    </location>
</feature>
<gene>
    <name evidence="3" type="primary">LOC112455939</name>
</gene>
<organism evidence="2 3">
    <name type="scientific">Temnothorax curvispinosus</name>
    <dbReference type="NCBI Taxonomy" id="300111"/>
    <lineage>
        <taxon>Eukaryota</taxon>
        <taxon>Metazoa</taxon>
        <taxon>Ecdysozoa</taxon>
        <taxon>Arthropoda</taxon>
        <taxon>Hexapoda</taxon>
        <taxon>Insecta</taxon>
        <taxon>Pterygota</taxon>
        <taxon>Neoptera</taxon>
        <taxon>Endopterygota</taxon>
        <taxon>Hymenoptera</taxon>
        <taxon>Apocrita</taxon>
        <taxon>Aculeata</taxon>
        <taxon>Formicoidea</taxon>
        <taxon>Formicidae</taxon>
        <taxon>Myrmicinae</taxon>
        <taxon>Temnothorax</taxon>
    </lineage>
</organism>
<evidence type="ECO:0000313" key="2">
    <source>
        <dbReference type="Proteomes" id="UP000504618"/>
    </source>
</evidence>
<reference evidence="3" key="1">
    <citation type="submission" date="2025-08" db="UniProtKB">
        <authorList>
            <consortium name="RefSeq"/>
        </authorList>
    </citation>
    <scope>IDENTIFICATION</scope>
    <source>
        <tissue evidence="3">Whole body</tissue>
    </source>
</reference>
<dbReference type="GeneID" id="112455939"/>
<name>A0A6J1PYV4_9HYME</name>
<dbReference type="AlphaFoldDB" id="A0A6J1PYV4"/>